<comment type="similarity">
    <text evidence="1">Belongs to the transferase hexapeptide repeat family.</text>
</comment>
<sequence length="293" mass="31039">MFQLSSVTTEAVIRDGAFARTDFAFSTEPGTLCCAATKKYLKLANEKPSMAAIVTTRELADHARPDLGVVVSELPLKAFYEIHNRLVLDHGLRPEFEPRQAASARIHPSAQVTERCIIGENVVISPGAIVCDDTILEDDVFIGPGALVGVEGHFYKQFGNDRVKVEHGGGTHLARGAQVLAGAIVQKTIFNDSTMIGEEVVLGPGTLVAHGVDIGARTILAGGAQVAGFTTIGEDVWIGPSAVISNFIQIGDGASIELGAVVGRSVPAGQRQSGAFATEHKLNLRAHAKLWRL</sequence>
<accession>A0AAW5R7K0</accession>
<reference evidence="5 6" key="1">
    <citation type="submission" date="2022-04" db="EMBL/GenBank/DDBJ databases">
        <authorList>
            <person name="Ye Y.-Q."/>
            <person name="Du Z.-J."/>
        </authorList>
    </citation>
    <scope>NUCLEOTIDE SEQUENCE [LARGE SCALE GENOMIC DNA]</scope>
    <source>
        <strain evidence="5 6">A6E488</strain>
    </source>
</reference>
<name>A0AAW5R7K0_9HYPH</name>
<evidence type="ECO:0000256" key="1">
    <source>
        <dbReference type="ARBA" id="ARBA00007274"/>
    </source>
</evidence>
<dbReference type="InterPro" id="IPR001451">
    <property type="entry name" value="Hexapep"/>
</dbReference>
<dbReference type="GO" id="GO:0016746">
    <property type="term" value="F:acyltransferase activity"/>
    <property type="evidence" value="ECO:0007669"/>
    <property type="project" value="UniProtKB-KW"/>
</dbReference>
<dbReference type="InterPro" id="IPR011004">
    <property type="entry name" value="Trimer_LpxA-like_sf"/>
</dbReference>
<organism evidence="5 6">
    <name type="scientific">Microbaculum marinisediminis</name>
    <dbReference type="NCBI Taxonomy" id="2931392"/>
    <lineage>
        <taxon>Bacteria</taxon>
        <taxon>Pseudomonadati</taxon>
        <taxon>Pseudomonadota</taxon>
        <taxon>Alphaproteobacteria</taxon>
        <taxon>Hyphomicrobiales</taxon>
        <taxon>Tepidamorphaceae</taxon>
        <taxon>Microbaculum</taxon>
    </lineage>
</organism>
<keyword evidence="3" id="KW-0677">Repeat</keyword>
<dbReference type="Proteomes" id="UP001320898">
    <property type="component" value="Unassembled WGS sequence"/>
</dbReference>
<dbReference type="Pfam" id="PF00132">
    <property type="entry name" value="Hexapep"/>
    <property type="match status" value="2"/>
</dbReference>
<evidence type="ECO:0000256" key="2">
    <source>
        <dbReference type="ARBA" id="ARBA00022679"/>
    </source>
</evidence>
<evidence type="ECO:0000256" key="3">
    <source>
        <dbReference type="ARBA" id="ARBA00022737"/>
    </source>
</evidence>
<keyword evidence="2" id="KW-0808">Transferase</keyword>
<evidence type="ECO:0000313" key="6">
    <source>
        <dbReference type="Proteomes" id="UP001320898"/>
    </source>
</evidence>
<protein>
    <recommendedName>
        <fullName evidence="7">UDP-3-O-[3-hydroxymyristoyl] glucosamine N-acyltransferase</fullName>
    </recommendedName>
</protein>
<proteinExistence type="inferred from homology"/>
<dbReference type="AlphaFoldDB" id="A0AAW5R7K0"/>
<dbReference type="InterPro" id="IPR050179">
    <property type="entry name" value="Trans_hexapeptide_repeat"/>
</dbReference>
<evidence type="ECO:0000256" key="4">
    <source>
        <dbReference type="ARBA" id="ARBA00023315"/>
    </source>
</evidence>
<dbReference type="PROSITE" id="PS00101">
    <property type="entry name" value="HEXAPEP_TRANSFERASES"/>
    <property type="match status" value="1"/>
</dbReference>
<dbReference type="InterPro" id="IPR018357">
    <property type="entry name" value="Hexapep_transf_CS"/>
</dbReference>
<evidence type="ECO:0008006" key="7">
    <source>
        <dbReference type="Google" id="ProtNLM"/>
    </source>
</evidence>
<dbReference type="RefSeq" id="WP_261618199.1">
    <property type="nucleotide sequence ID" value="NZ_JALIDZ010000013.1"/>
</dbReference>
<keyword evidence="6" id="KW-1185">Reference proteome</keyword>
<dbReference type="PANTHER" id="PTHR43300">
    <property type="entry name" value="ACETYLTRANSFERASE"/>
    <property type="match status" value="1"/>
</dbReference>
<dbReference type="Gene3D" id="2.160.10.10">
    <property type="entry name" value="Hexapeptide repeat proteins"/>
    <property type="match status" value="1"/>
</dbReference>
<keyword evidence="4" id="KW-0012">Acyltransferase</keyword>
<comment type="caution">
    <text evidence="5">The sequence shown here is derived from an EMBL/GenBank/DDBJ whole genome shotgun (WGS) entry which is preliminary data.</text>
</comment>
<evidence type="ECO:0000313" key="5">
    <source>
        <dbReference type="EMBL" id="MCT8974614.1"/>
    </source>
</evidence>
<dbReference type="EMBL" id="JALIDZ010000013">
    <property type="protein sequence ID" value="MCT8974614.1"/>
    <property type="molecule type" value="Genomic_DNA"/>
</dbReference>
<gene>
    <name evidence="5" type="ORF">MUB46_22340</name>
</gene>
<dbReference type="PANTHER" id="PTHR43300:SF11">
    <property type="entry name" value="ACETYLTRANSFERASE RV3034C-RELATED"/>
    <property type="match status" value="1"/>
</dbReference>
<dbReference type="SUPFAM" id="SSF51161">
    <property type="entry name" value="Trimeric LpxA-like enzymes"/>
    <property type="match status" value="1"/>
</dbReference>